<dbReference type="InterPro" id="IPR051972">
    <property type="entry name" value="Glutamate-rich_WD_repeat"/>
</dbReference>
<dbReference type="AlphaFoldDB" id="A0AAD4XSY5"/>
<dbReference type="InterPro" id="IPR055411">
    <property type="entry name" value="LRR_FXL15/At3g58940/PEG3-like"/>
</dbReference>
<dbReference type="PROSITE" id="PS50294">
    <property type="entry name" value="WD_REPEATS_REGION"/>
    <property type="match status" value="1"/>
</dbReference>
<reference evidence="4" key="1">
    <citation type="submission" date="2022-04" db="EMBL/GenBank/DDBJ databases">
        <title>A functionally conserved STORR gene fusion in Papaver species that diverged 16.8 million years ago.</title>
        <authorList>
            <person name="Catania T."/>
        </authorList>
    </citation>
    <scope>NUCLEOTIDE SEQUENCE</scope>
    <source>
        <strain evidence="4">S-188037</strain>
    </source>
</reference>
<dbReference type="PANTHER" id="PTHR45903">
    <property type="entry name" value="GLUTAMATE-RICH WD REPEAT-CONTAINING PROTEIN 1"/>
    <property type="match status" value="1"/>
</dbReference>
<proteinExistence type="predicted"/>
<name>A0AAD4XSY5_9MAGN</name>
<dbReference type="PROSITE" id="PS50082">
    <property type="entry name" value="WD_REPEATS_2"/>
    <property type="match status" value="1"/>
</dbReference>
<comment type="caution">
    <text evidence="4">The sequence shown here is derived from an EMBL/GenBank/DDBJ whole genome shotgun (WGS) entry which is preliminary data.</text>
</comment>
<dbReference type="SUPFAM" id="SSF50978">
    <property type="entry name" value="WD40 repeat-like"/>
    <property type="match status" value="1"/>
</dbReference>
<accession>A0AAD4XSY5</accession>
<dbReference type="EMBL" id="JAJJMB010004763">
    <property type="protein sequence ID" value="KAI3941905.1"/>
    <property type="molecule type" value="Genomic_DNA"/>
</dbReference>
<dbReference type="InterPro" id="IPR036322">
    <property type="entry name" value="WD40_repeat_dom_sf"/>
</dbReference>
<dbReference type="Pfam" id="PF24758">
    <property type="entry name" value="LRR_At5g56370"/>
    <property type="match status" value="1"/>
</dbReference>
<evidence type="ECO:0000313" key="4">
    <source>
        <dbReference type="EMBL" id="KAI3941905.1"/>
    </source>
</evidence>
<evidence type="ECO:0000259" key="3">
    <source>
        <dbReference type="Pfam" id="PF24758"/>
    </source>
</evidence>
<dbReference type="GO" id="GO:0042254">
    <property type="term" value="P:ribosome biogenesis"/>
    <property type="evidence" value="ECO:0007669"/>
    <property type="project" value="TreeGrafter"/>
</dbReference>
<evidence type="ECO:0000256" key="1">
    <source>
        <dbReference type="PROSITE-ProRule" id="PRU00221"/>
    </source>
</evidence>
<feature type="repeat" description="WD" evidence="1">
    <location>
        <begin position="560"/>
        <end position="602"/>
    </location>
</feature>
<gene>
    <name evidence="4" type="ORF">MKW98_009115</name>
</gene>
<dbReference type="Gene3D" id="2.130.10.10">
    <property type="entry name" value="YVTN repeat-like/Quinoprotein amine dehydrogenase"/>
    <property type="match status" value="1"/>
</dbReference>
<dbReference type="Pfam" id="PF00400">
    <property type="entry name" value="WD40"/>
    <property type="match status" value="1"/>
</dbReference>
<dbReference type="GO" id="GO:0005730">
    <property type="term" value="C:nucleolus"/>
    <property type="evidence" value="ECO:0007669"/>
    <property type="project" value="TreeGrafter"/>
</dbReference>
<protein>
    <recommendedName>
        <fullName evidence="3">F-box/LRR-repeat protein 15/At3g58940/PEG3-like LRR domain-containing protein</fullName>
    </recommendedName>
</protein>
<organism evidence="4 5">
    <name type="scientific">Papaver atlanticum</name>
    <dbReference type="NCBI Taxonomy" id="357466"/>
    <lineage>
        <taxon>Eukaryota</taxon>
        <taxon>Viridiplantae</taxon>
        <taxon>Streptophyta</taxon>
        <taxon>Embryophyta</taxon>
        <taxon>Tracheophyta</taxon>
        <taxon>Spermatophyta</taxon>
        <taxon>Magnoliopsida</taxon>
        <taxon>Ranunculales</taxon>
        <taxon>Papaveraceae</taxon>
        <taxon>Papaveroideae</taxon>
        <taxon>Papaver</taxon>
    </lineage>
</organism>
<feature type="region of interest" description="Disordered" evidence="2">
    <location>
        <begin position="417"/>
        <end position="438"/>
    </location>
</feature>
<keyword evidence="5" id="KW-1185">Reference proteome</keyword>
<dbReference type="SUPFAM" id="SSF52058">
    <property type="entry name" value="L domain-like"/>
    <property type="match status" value="1"/>
</dbReference>
<evidence type="ECO:0000256" key="2">
    <source>
        <dbReference type="SAM" id="MobiDB-lite"/>
    </source>
</evidence>
<dbReference type="SMART" id="SM00320">
    <property type="entry name" value="WD40"/>
    <property type="match status" value="2"/>
</dbReference>
<evidence type="ECO:0000313" key="5">
    <source>
        <dbReference type="Proteomes" id="UP001202328"/>
    </source>
</evidence>
<keyword evidence="1" id="KW-0853">WD repeat</keyword>
<dbReference type="PANTHER" id="PTHR45903:SF1">
    <property type="entry name" value="GLUTAMATE-RICH WD REPEAT-CONTAINING PROTEIN 1"/>
    <property type="match status" value="1"/>
</dbReference>
<dbReference type="InterPro" id="IPR001680">
    <property type="entry name" value="WD40_rpt"/>
</dbReference>
<feature type="domain" description="F-box/LRR-repeat protein 15/At3g58940/PEG3-like LRR" evidence="3">
    <location>
        <begin position="103"/>
        <end position="219"/>
    </location>
</feature>
<sequence>MKKKVGNKGNKGDVVSTSLPDDLIRRVIFLLDMKSMVQTCLLLSKDWDKNTWKTARSLVFDEKGIGREVFVNTVLEKVPTFEKLELHMEDFILGAGTIGDFYAWIDRSLMLNVKEMSIYIKDAVGDLIKVTFPEILFTSESLEKLVIKLNYRYLTSVQQPKSPRLDKLQYLWLGSFATQDLNELISNCPVLETLIFEDITMESNNELRVQSDSLRQFEILNDATYLYAQYTLATRIRITTPNLLSFVCKDFMLQEYDMQDLSSLQSAEVGIIKEIQEDAVVSNDDELTVEVKERTYPGRMLTFLTALNNVKNLTITSPTFLEVLSKAILDGHIVHFPNLQRLDLKLCLSRHCWPAIHFLLDTSPQIEFIALALQDEREYLEEDGAELGLIDPQLSHLKRIIIREAKGSDKIPFRSSREISVPDFPGGGGRTKKNSAENDDFDSLFGAGRIILKKPKRDKSGDLPSSFATGRLLLSLKSLNQVVDNSSSKRAKKNSSYSVGSLVEAEIWDFSSQLNSLAGSETDIGVLLVIGRLVSGVCDSHIHLWESSSTATWNVDTTPFDGHDFSVEDLQWSPSERDVFASCSVDGTIAIWDIRRKKPAATIKANKADVNVISWNRVASCMLASGSDDGTFTVRDQTAQGNEFNCFVAYNH</sequence>
<dbReference type="InterPro" id="IPR015943">
    <property type="entry name" value="WD40/YVTN_repeat-like_dom_sf"/>
</dbReference>
<dbReference type="Proteomes" id="UP001202328">
    <property type="component" value="Unassembled WGS sequence"/>
</dbReference>